<dbReference type="Proteomes" id="UP000008794">
    <property type="component" value="Chromosome"/>
</dbReference>
<proteinExistence type="predicted"/>
<organism evidence="1 2">
    <name type="scientific">Alistipes shahii WAL 8301</name>
    <dbReference type="NCBI Taxonomy" id="717959"/>
    <lineage>
        <taxon>Bacteria</taxon>
        <taxon>Pseudomonadati</taxon>
        <taxon>Bacteroidota</taxon>
        <taxon>Bacteroidia</taxon>
        <taxon>Bacteroidales</taxon>
        <taxon>Rikenellaceae</taxon>
        <taxon>Alistipes</taxon>
    </lineage>
</organism>
<evidence type="ECO:0000313" key="1">
    <source>
        <dbReference type="EMBL" id="CBK63728.1"/>
    </source>
</evidence>
<sequence length="255" mass="29595">MFGQYDRVYMSKVFTFTPDYPYGFPCEVIKGGTGYRDYATVLPPEVEHTCPDYGLYNYPAAIGFLTRGCVNRCPWCVVPRKEGALRGNADIEEFLDGRRNAVLLDNNVLASGWGLEQIEKIIRLGVRVDFNQGLDARQIARNPPIAELLSRVKWMRYIRMAYDSTAVRDDVRKAIERLKKCGMKPAKMFFYVLVREVDDALARIEELDALGCQPFAQPYRDFENKIRPTPEQRRLARWCNHKPTFHTVNYKNYKE</sequence>
<dbReference type="InterPro" id="IPR007197">
    <property type="entry name" value="rSAM"/>
</dbReference>
<evidence type="ECO:0008006" key="3">
    <source>
        <dbReference type="Google" id="ProtNLM"/>
    </source>
</evidence>
<dbReference type="PATRIC" id="fig|717959.3.peg.2925"/>
<gene>
    <name evidence="1" type="ORF">AL1_12540</name>
</gene>
<name>D4ILB6_9BACT</name>
<dbReference type="SFLD" id="SFLDS00029">
    <property type="entry name" value="Radical_SAM"/>
    <property type="match status" value="1"/>
</dbReference>
<reference evidence="1 2" key="1">
    <citation type="submission" date="2010-03" db="EMBL/GenBank/DDBJ databases">
        <title>The genome sequence of Alistipes shahii WAL 8301.</title>
        <authorList>
            <consortium name="metaHIT consortium -- http://www.metahit.eu/"/>
            <person name="Pajon A."/>
            <person name="Turner K."/>
            <person name="Parkhill J."/>
        </authorList>
    </citation>
    <scope>NUCLEOTIDE SEQUENCE [LARGE SCALE GENOMIC DNA]</scope>
    <source>
        <strain evidence="1 2">WAL 8301</strain>
    </source>
</reference>
<dbReference type="EMBL" id="FP929032">
    <property type="protein sequence ID" value="CBK63728.1"/>
    <property type="molecule type" value="Genomic_DNA"/>
</dbReference>
<evidence type="ECO:0000313" key="2">
    <source>
        <dbReference type="Proteomes" id="UP000008794"/>
    </source>
</evidence>
<dbReference type="GO" id="GO:0051536">
    <property type="term" value="F:iron-sulfur cluster binding"/>
    <property type="evidence" value="ECO:0007669"/>
    <property type="project" value="InterPro"/>
</dbReference>
<keyword evidence="2" id="KW-1185">Reference proteome</keyword>
<dbReference type="InterPro" id="IPR058240">
    <property type="entry name" value="rSAM_sf"/>
</dbReference>
<protein>
    <recommendedName>
        <fullName evidence="3">Radical SAM protein</fullName>
    </recommendedName>
</protein>
<dbReference type="HOGENOM" id="CLU_060960_0_0_10"/>
<dbReference type="SUPFAM" id="SSF102114">
    <property type="entry name" value="Radical SAM enzymes"/>
    <property type="match status" value="1"/>
</dbReference>
<accession>D4ILB6</accession>
<dbReference type="GO" id="GO:0003824">
    <property type="term" value="F:catalytic activity"/>
    <property type="evidence" value="ECO:0007669"/>
    <property type="project" value="InterPro"/>
</dbReference>
<dbReference type="BioCyc" id="ASHA717959:AL1_RS05830-MONOMER"/>
<reference evidence="1 2" key="2">
    <citation type="submission" date="2010-03" db="EMBL/GenBank/DDBJ databases">
        <authorList>
            <person name="Pajon A."/>
        </authorList>
    </citation>
    <scope>NUCLEOTIDE SEQUENCE [LARGE SCALE GENOMIC DNA]</scope>
    <source>
        <strain evidence="1 2">WAL 8301</strain>
    </source>
</reference>
<dbReference type="AlphaFoldDB" id="D4ILB6"/>
<dbReference type="STRING" id="717959.AL1_12540"/>
<dbReference type="KEGG" id="ash:AL1_12540"/>